<dbReference type="Proteomes" id="UP001175271">
    <property type="component" value="Unassembled WGS sequence"/>
</dbReference>
<dbReference type="SMART" id="SM00386">
    <property type="entry name" value="HAT"/>
    <property type="match status" value="3"/>
</dbReference>
<dbReference type="EMBL" id="JAUCMV010000003">
    <property type="protein sequence ID" value="KAK0413120.1"/>
    <property type="molecule type" value="Genomic_DNA"/>
</dbReference>
<evidence type="ECO:0008006" key="9">
    <source>
        <dbReference type="Google" id="ProtNLM"/>
    </source>
</evidence>
<keyword evidence="4" id="KW-0677">Repeat</keyword>
<dbReference type="GO" id="GO:0000245">
    <property type="term" value="P:spliceosomal complex assembly"/>
    <property type="evidence" value="ECO:0007669"/>
    <property type="project" value="TreeGrafter"/>
</dbReference>
<comment type="subcellular location">
    <subcellularLocation>
        <location evidence="1">Nucleus</location>
    </subcellularLocation>
</comment>
<dbReference type="Gene3D" id="1.25.40.10">
    <property type="entry name" value="Tetratricopeptide repeat domain"/>
    <property type="match status" value="1"/>
</dbReference>
<evidence type="ECO:0000256" key="6">
    <source>
        <dbReference type="ARBA" id="ARBA00023242"/>
    </source>
</evidence>
<name>A0AA39LXQ2_9BILA</name>
<keyword evidence="3" id="KW-0507">mRNA processing</keyword>
<proteinExistence type="inferred from homology"/>
<protein>
    <recommendedName>
        <fullName evidence="9">Suppressor of forked domain-containing protein</fullName>
    </recommendedName>
</protein>
<evidence type="ECO:0000256" key="2">
    <source>
        <dbReference type="ARBA" id="ARBA00008644"/>
    </source>
</evidence>
<dbReference type="InterPro" id="IPR003107">
    <property type="entry name" value="HAT"/>
</dbReference>
<dbReference type="GO" id="GO:0000974">
    <property type="term" value="C:Prp19 complex"/>
    <property type="evidence" value="ECO:0007669"/>
    <property type="project" value="TreeGrafter"/>
</dbReference>
<comment type="caution">
    <text evidence="7">The sequence shown here is derived from an EMBL/GenBank/DDBJ whole genome shotgun (WGS) entry which is preliminary data.</text>
</comment>
<dbReference type="SUPFAM" id="SSF48452">
    <property type="entry name" value="TPR-like"/>
    <property type="match status" value="1"/>
</dbReference>
<dbReference type="InterPro" id="IPR045075">
    <property type="entry name" value="Syf1-like"/>
</dbReference>
<dbReference type="GO" id="GO:0071014">
    <property type="term" value="C:post-mRNA release spliceosomal complex"/>
    <property type="evidence" value="ECO:0007669"/>
    <property type="project" value="TreeGrafter"/>
</dbReference>
<dbReference type="AlphaFoldDB" id="A0AA39LXQ2"/>
<accession>A0AA39LXQ2</accession>
<keyword evidence="8" id="KW-1185">Reference proteome</keyword>
<evidence type="ECO:0000256" key="4">
    <source>
        <dbReference type="ARBA" id="ARBA00022737"/>
    </source>
</evidence>
<dbReference type="PANTHER" id="PTHR11246:SF3">
    <property type="entry name" value="CROOKED NECK-LIKE PROTEIN 1"/>
    <property type="match status" value="1"/>
</dbReference>
<dbReference type="GO" id="GO:0071007">
    <property type="term" value="C:U2-type catalytic step 2 spliceosome"/>
    <property type="evidence" value="ECO:0007669"/>
    <property type="project" value="TreeGrafter"/>
</dbReference>
<evidence type="ECO:0000256" key="3">
    <source>
        <dbReference type="ARBA" id="ARBA00022664"/>
    </source>
</evidence>
<evidence type="ECO:0000256" key="5">
    <source>
        <dbReference type="ARBA" id="ARBA00023187"/>
    </source>
</evidence>
<evidence type="ECO:0000313" key="8">
    <source>
        <dbReference type="Proteomes" id="UP001175271"/>
    </source>
</evidence>
<organism evidence="7 8">
    <name type="scientific">Steinernema hermaphroditum</name>
    <dbReference type="NCBI Taxonomy" id="289476"/>
    <lineage>
        <taxon>Eukaryota</taxon>
        <taxon>Metazoa</taxon>
        <taxon>Ecdysozoa</taxon>
        <taxon>Nematoda</taxon>
        <taxon>Chromadorea</taxon>
        <taxon>Rhabditida</taxon>
        <taxon>Tylenchina</taxon>
        <taxon>Panagrolaimomorpha</taxon>
        <taxon>Strongyloidoidea</taxon>
        <taxon>Steinernematidae</taxon>
        <taxon>Steinernema</taxon>
    </lineage>
</organism>
<dbReference type="Pfam" id="PF02184">
    <property type="entry name" value="HAT"/>
    <property type="match status" value="1"/>
</dbReference>
<dbReference type="InterPro" id="IPR011990">
    <property type="entry name" value="TPR-like_helical_dom_sf"/>
</dbReference>
<evidence type="ECO:0000313" key="7">
    <source>
        <dbReference type="EMBL" id="KAK0413120.1"/>
    </source>
</evidence>
<dbReference type="PANTHER" id="PTHR11246">
    <property type="entry name" value="PRE-MRNA SPLICING FACTOR"/>
    <property type="match status" value="1"/>
</dbReference>
<gene>
    <name evidence="7" type="ORF">QR680_006612</name>
</gene>
<comment type="similarity">
    <text evidence="2">Belongs to the crooked-neck family.</text>
</comment>
<evidence type="ECO:0000256" key="1">
    <source>
        <dbReference type="ARBA" id="ARBA00004123"/>
    </source>
</evidence>
<keyword evidence="5" id="KW-0508">mRNA splicing</keyword>
<keyword evidence="6" id="KW-0539">Nucleus</keyword>
<reference evidence="7" key="1">
    <citation type="submission" date="2023-06" db="EMBL/GenBank/DDBJ databases">
        <title>Genomic analysis of the entomopathogenic nematode Steinernema hermaphroditum.</title>
        <authorList>
            <person name="Schwarz E.M."/>
            <person name="Heppert J.K."/>
            <person name="Baniya A."/>
            <person name="Schwartz H.T."/>
            <person name="Tan C.-H."/>
            <person name="Antoshechkin I."/>
            <person name="Sternberg P.W."/>
            <person name="Goodrich-Blair H."/>
            <person name="Dillman A.R."/>
        </authorList>
    </citation>
    <scope>NUCLEOTIDE SEQUENCE</scope>
    <source>
        <strain evidence="7">PS9179</strain>
        <tissue evidence="7">Whole animal</tissue>
    </source>
</reference>
<sequence length="152" mass="18203">MIAPTGLITTTLARDSYRSLEAPHLRTPGLILLLLQFLQMLLPATVLPSHLWQTYINFELRYEEVDRARRVWQQFLAVHSHDIRLWIRIAYEQAIEFFHDELDASILVAFALFEERQKEHERARMIYKYDLEHLPSDKTAEVYKHYRAHEKK</sequence>
<dbReference type="GO" id="GO:0071011">
    <property type="term" value="C:precatalytic spliceosome"/>
    <property type="evidence" value="ECO:0007669"/>
    <property type="project" value="TreeGrafter"/>
</dbReference>